<keyword evidence="3" id="KW-1185">Reference proteome</keyword>
<evidence type="ECO:0008006" key="4">
    <source>
        <dbReference type="Google" id="ProtNLM"/>
    </source>
</evidence>
<evidence type="ECO:0000256" key="1">
    <source>
        <dbReference type="SAM" id="MobiDB-lite"/>
    </source>
</evidence>
<evidence type="ECO:0000313" key="2">
    <source>
        <dbReference type="EMBL" id="KAL1296551.1"/>
    </source>
</evidence>
<feature type="compositionally biased region" description="Acidic residues" evidence="1">
    <location>
        <begin position="471"/>
        <end position="496"/>
    </location>
</feature>
<comment type="caution">
    <text evidence="2">The sequence shown here is derived from an EMBL/GenBank/DDBJ whole genome shotgun (WGS) entry which is preliminary data.</text>
</comment>
<dbReference type="PANTHER" id="PTHR42107">
    <property type="entry name" value="YALI0D24453P"/>
    <property type="match status" value="1"/>
</dbReference>
<feature type="compositionally biased region" description="Basic and acidic residues" evidence="1">
    <location>
        <begin position="529"/>
        <end position="539"/>
    </location>
</feature>
<feature type="compositionally biased region" description="Polar residues" evidence="1">
    <location>
        <begin position="632"/>
        <end position="655"/>
    </location>
</feature>
<evidence type="ECO:0000313" key="3">
    <source>
        <dbReference type="Proteomes" id="UP001562354"/>
    </source>
</evidence>
<feature type="region of interest" description="Disordered" evidence="1">
    <location>
        <begin position="355"/>
        <end position="390"/>
    </location>
</feature>
<dbReference type="GeneID" id="95973758"/>
<sequence>MSDSESSALSSPPASDDERLAPIFLKARSKKTKAGSNNNAKKIKKINVAPPTPPSPPRPKRSPSPQHEETLADNPDIAFITMFRSRFSASFPAKLPHYGPQDIERGVVDSIPSPQVEDLLCAILALALNRKKPIERGHHGRALEEAISSNKHQWPKSWNGTNLVPGSKTFNDLGPVERLNLVKTLIIWSLTSSEEISRTIKDSYKQTRHEDDQNQPLSVQPWGFDDDKRKYWLIEGQDDTSFRVYREGNRQLKNIPWRSVAGTIDEVKALAEHLDSKHHTQAAGRLAVRMHAAIPRFEATEEKRRRREYRQIRRAQFARPQPGFSLYEGRTRGKRARYTFDDNDDDDDFESDALSVRRSTRNQSDRSTPVEQGPTVTASGRTVKPRGGGAYGEALLSGRIAGVDSGSYAASEMSDGNVTNGRATRAGRPVNGASNLNGSRKRKHRDTYNSYDGMSDEETAQDSGDQWAGGDDLDDDKDDADDSADNDMSADEEDELLGMQPKELIVRLKVGKKAESDVPAPAAQPLQEDEAKQEPDEGQKPLVATQPEAQATVGAAAPAPVQLIAKPEPMEIDSAPAPPAHPIPLELPSEELSNIAPHRSEPAANGTMHKVDSLAHPISAPEALDFAGVPATGQSAPQSSEHVQLEAQVQANGWS</sequence>
<feature type="region of interest" description="Disordered" evidence="1">
    <location>
        <begin position="410"/>
        <end position="555"/>
    </location>
</feature>
<gene>
    <name evidence="2" type="ORF">AAFC00_000055</name>
</gene>
<dbReference type="PANTHER" id="PTHR42107:SF1">
    <property type="entry name" value="WHIM1 DOMAIN-CONTAINING PROTEIN"/>
    <property type="match status" value="1"/>
</dbReference>
<feature type="compositionally biased region" description="Low complexity" evidence="1">
    <location>
        <begin position="1"/>
        <end position="14"/>
    </location>
</feature>
<protein>
    <recommendedName>
        <fullName evidence="4">WHIM1 domain-containing protein</fullName>
    </recommendedName>
</protein>
<dbReference type="RefSeq" id="XP_069196233.1">
    <property type="nucleotide sequence ID" value="XM_069345712.1"/>
</dbReference>
<proteinExistence type="predicted"/>
<reference evidence="2 3" key="1">
    <citation type="submission" date="2024-07" db="EMBL/GenBank/DDBJ databases">
        <title>Draft sequence of the Neodothiora populina.</title>
        <authorList>
            <person name="Drown D.D."/>
            <person name="Schuette U.S."/>
            <person name="Buechlein A.B."/>
            <person name="Rusch D.R."/>
            <person name="Winton L.W."/>
            <person name="Adams G.A."/>
        </authorList>
    </citation>
    <scope>NUCLEOTIDE SEQUENCE [LARGE SCALE GENOMIC DNA]</scope>
    <source>
        <strain evidence="2 3">CPC 39397</strain>
    </source>
</reference>
<organism evidence="2 3">
    <name type="scientific">Neodothiora populina</name>
    <dbReference type="NCBI Taxonomy" id="2781224"/>
    <lineage>
        <taxon>Eukaryota</taxon>
        <taxon>Fungi</taxon>
        <taxon>Dikarya</taxon>
        <taxon>Ascomycota</taxon>
        <taxon>Pezizomycotina</taxon>
        <taxon>Dothideomycetes</taxon>
        <taxon>Dothideomycetidae</taxon>
        <taxon>Dothideales</taxon>
        <taxon>Dothioraceae</taxon>
        <taxon>Neodothiora</taxon>
    </lineage>
</organism>
<accession>A0ABR3P176</accession>
<feature type="compositionally biased region" description="Low complexity" evidence="1">
    <location>
        <begin position="546"/>
        <end position="555"/>
    </location>
</feature>
<dbReference type="Proteomes" id="UP001562354">
    <property type="component" value="Unassembled WGS sequence"/>
</dbReference>
<feature type="region of interest" description="Disordered" evidence="1">
    <location>
        <begin position="1"/>
        <end position="72"/>
    </location>
</feature>
<feature type="compositionally biased region" description="Polar residues" evidence="1">
    <location>
        <begin position="361"/>
        <end position="380"/>
    </location>
</feature>
<dbReference type="EMBL" id="JBFMKM010000018">
    <property type="protein sequence ID" value="KAL1296551.1"/>
    <property type="molecule type" value="Genomic_DNA"/>
</dbReference>
<name>A0ABR3P176_9PEZI</name>
<feature type="region of interest" description="Disordered" evidence="1">
    <location>
        <begin position="628"/>
        <end position="655"/>
    </location>
</feature>